<organism evidence="2 3">
    <name type="scientific">Nocardioides abyssi</name>
    <dbReference type="NCBI Taxonomy" id="3058370"/>
    <lineage>
        <taxon>Bacteria</taxon>
        <taxon>Bacillati</taxon>
        <taxon>Actinomycetota</taxon>
        <taxon>Actinomycetes</taxon>
        <taxon>Propionibacteriales</taxon>
        <taxon>Nocardioidaceae</taxon>
        <taxon>Nocardioides</taxon>
    </lineage>
</organism>
<evidence type="ECO:0000313" key="2">
    <source>
        <dbReference type="EMBL" id="MDN4162189.1"/>
    </source>
</evidence>
<keyword evidence="3" id="KW-1185">Reference proteome</keyword>
<dbReference type="EMBL" id="JAUHJR010000004">
    <property type="protein sequence ID" value="MDN4162189.1"/>
    <property type="molecule type" value="Genomic_DNA"/>
</dbReference>
<comment type="similarity">
    <text evidence="1">Belongs to the cytochrome P450 family.</text>
</comment>
<evidence type="ECO:0000313" key="3">
    <source>
        <dbReference type="Proteomes" id="UP001168537"/>
    </source>
</evidence>
<dbReference type="Proteomes" id="UP001168537">
    <property type="component" value="Unassembled WGS sequence"/>
</dbReference>
<comment type="caution">
    <text evidence="2">The sequence shown here is derived from an EMBL/GenBank/DDBJ whole genome shotgun (WGS) entry which is preliminary data.</text>
</comment>
<dbReference type="PANTHER" id="PTHR46696:SF4">
    <property type="entry name" value="BIOTIN BIOSYNTHESIS CYTOCHROME P450"/>
    <property type="match status" value="1"/>
</dbReference>
<evidence type="ECO:0000256" key="1">
    <source>
        <dbReference type="ARBA" id="ARBA00010617"/>
    </source>
</evidence>
<dbReference type="InterPro" id="IPR002397">
    <property type="entry name" value="Cyt_P450_B"/>
</dbReference>
<name>A0ABT8EVU6_9ACTN</name>
<sequence>MTSTAVPVFDPTDPDVMAVRLPHEELLALRQTAPVSWIAQDEAARAGFPDHDGYWALSRHADVAAVSKDQANFSTRENGVIIRFAPEMTREEVEQTGFLLINHDAPDHTKLRQIVSRAFTPRAINALHDGLKARAEQIVDDAIAKGEGNFVEDVAAELPLQAIAELLGVPQEDRGKLFEWSNQMLSYDDPEVEGDQMTAFMEILAYSMALADERRTNPQDDILTRLVTADVNLGEGDEGRGLTDDEFGFFMILLAVAGNETTRNAITWGMHAFMQHPDQWELYKKERPATAVDEIIRWATPVTVFQRTATNDVVVGGQQVKKGDRVGLLYASANFDEDVFEDPFRFDVTRDHNPHQAFGGHGAHYCIGANLARLEVDLIFRALADRDVTVTQLSEPRKLRSSWINGVKELRVAYR</sequence>
<dbReference type="CDD" id="cd11033">
    <property type="entry name" value="CYP142-like"/>
    <property type="match status" value="1"/>
</dbReference>
<proteinExistence type="inferred from homology"/>
<dbReference type="PANTHER" id="PTHR46696">
    <property type="entry name" value="P450, PUTATIVE (EUROFUNG)-RELATED"/>
    <property type="match status" value="1"/>
</dbReference>
<gene>
    <name evidence="2" type="ORF">QWY29_12565</name>
</gene>
<accession>A0ABT8EVU6</accession>
<dbReference type="InterPro" id="IPR001128">
    <property type="entry name" value="Cyt_P450"/>
</dbReference>
<protein>
    <submittedName>
        <fullName evidence="2">Cytochrome P450</fullName>
    </submittedName>
</protein>
<dbReference type="Pfam" id="PF00067">
    <property type="entry name" value="p450"/>
    <property type="match status" value="2"/>
</dbReference>
<dbReference type="InterPro" id="IPR036396">
    <property type="entry name" value="Cyt_P450_sf"/>
</dbReference>
<reference evidence="2" key="1">
    <citation type="submission" date="2023-06" db="EMBL/GenBank/DDBJ databases">
        <title>Draft genome sequence of Nocardioides sp. SOB72.</title>
        <authorList>
            <person name="Zhang G."/>
        </authorList>
    </citation>
    <scope>NUCLEOTIDE SEQUENCE</scope>
    <source>
        <strain evidence="2">SOB72</strain>
    </source>
</reference>
<dbReference type="PRINTS" id="PR00359">
    <property type="entry name" value="BP450"/>
</dbReference>
<dbReference type="Gene3D" id="1.10.630.10">
    <property type="entry name" value="Cytochrome P450"/>
    <property type="match status" value="1"/>
</dbReference>
<dbReference type="SUPFAM" id="SSF48264">
    <property type="entry name" value="Cytochrome P450"/>
    <property type="match status" value="1"/>
</dbReference>
<dbReference type="RefSeq" id="WP_300961342.1">
    <property type="nucleotide sequence ID" value="NZ_JAUHJR010000004.1"/>
</dbReference>